<keyword evidence="2" id="KW-0560">Oxidoreductase</keyword>
<dbReference type="AlphaFoldDB" id="A0A6B2R2V9"/>
<dbReference type="SUPFAM" id="SSF51197">
    <property type="entry name" value="Clavaminate synthase-like"/>
    <property type="match status" value="1"/>
</dbReference>
<accession>A0A6B2R2V9</accession>
<dbReference type="Gene3D" id="3.60.130.10">
    <property type="entry name" value="Clavaminate synthase-like"/>
    <property type="match status" value="1"/>
</dbReference>
<reference evidence="5" key="1">
    <citation type="submission" date="2020-02" db="EMBL/GenBank/DDBJ databases">
        <authorList>
            <person name="Chen W.-M."/>
        </authorList>
    </citation>
    <scope>NUCLEOTIDE SEQUENCE</scope>
    <source>
        <strain evidence="5">NBD-18</strain>
    </source>
</reference>
<dbReference type="Pfam" id="PF02668">
    <property type="entry name" value="TauD"/>
    <property type="match status" value="1"/>
</dbReference>
<evidence type="ECO:0000313" key="5">
    <source>
        <dbReference type="EMBL" id="NDY84004.1"/>
    </source>
</evidence>
<dbReference type="EMBL" id="JAAGRN010000008">
    <property type="protein sequence ID" value="NDY84004.1"/>
    <property type="molecule type" value="Genomic_DNA"/>
</dbReference>
<comment type="caution">
    <text evidence="5">The sequence shown here is derived from an EMBL/GenBank/DDBJ whole genome shotgun (WGS) entry which is preliminary data.</text>
</comment>
<dbReference type="InterPro" id="IPR042098">
    <property type="entry name" value="TauD-like_sf"/>
</dbReference>
<evidence type="ECO:0000256" key="3">
    <source>
        <dbReference type="ARBA" id="ARBA00023194"/>
    </source>
</evidence>
<evidence type="ECO:0000259" key="4">
    <source>
        <dbReference type="Pfam" id="PF02668"/>
    </source>
</evidence>
<dbReference type="GO" id="GO:0016706">
    <property type="term" value="F:2-oxoglutarate-dependent dioxygenase activity"/>
    <property type="evidence" value="ECO:0007669"/>
    <property type="project" value="UniProtKB-ARBA"/>
</dbReference>
<evidence type="ECO:0000256" key="2">
    <source>
        <dbReference type="ARBA" id="ARBA00023002"/>
    </source>
</evidence>
<dbReference type="PANTHER" id="PTHR10696">
    <property type="entry name" value="GAMMA-BUTYROBETAINE HYDROXYLASE-RELATED"/>
    <property type="match status" value="1"/>
</dbReference>
<keyword evidence="5" id="KW-0223">Dioxygenase</keyword>
<dbReference type="GO" id="GO:0017000">
    <property type="term" value="P:antibiotic biosynthetic process"/>
    <property type="evidence" value="ECO:0007669"/>
    <property type="project" value="UniProtKB-KW"/>
</dbReference>
<feature type="domain" description="TauD/TfdA-like" evidence="4">
    <location>
        <begin position="59"/>
        <end position="309"/>
    </location>
</feature>
<sequence length="351" mass="39572">MRVEDLPPEIETPSAWLGPRIQNSGNWLFTLNDNEIKELEQAASTCLDQSENIADITRDRFVLPTLAPRLRAIHDFLIDGPGFALVKSLPVDIWSRRTTAAVFYGLGSHLGNARPQNAKGHLLGHVIDMGLRADDPNVRIYQTHERQTYHTDSSDLVGLVCLQQAKAGGDSALVSSNTLYNEMRRNHPELAAALFDPIATDRRGEVPVGQKPYFEIPVFNWHQGLMSTIYQRQYIDSAQRFNDAMRLTPLHIEALDCFDHLANDPRLNFLMRLEPGDMQFVHNHTLLHDRTAFEDWSDPAKKRHLLRLWLSSPLARPLPEVFAQRYGTVVPGLRGGVMHTDAAVNAPLDPL</sequence>
<evidence type="ECO:0000256" key="1">
    <source>
        <dbReference type="ARBA" id="ARBA00001954"/>
    </source>
</evidence>
<dbReference type="PANTHER" id="PTHR10696:SF56">
    <property type="entry name" value="TAUD_TFDA-LIKE DOMAIN-CONTAINING PROTEIN"/>
    <property type="match status" value="1"/>
</dbReference>
<comment type="cofactor">
    <cofactor evidence="1">
        <name>Fe(2+)</name>
        <dbReference type="ChEBI" id="CHEBI:29033"/>
    </cofactor>
</comment>
<name>A0A6B2R2V9_9BURK</name>
<protein>
    <submittedName>
        <fullName evidence="5">TauD/TfdA family dioxygenase</fullName>
    </submittedName>
</protein>
<keyword evidence="3" id="KW-0045">Antibiotic biosynthesis</keyword>
<gene>
    <name evidence="5" type="ORF">G3I67_12265</name>
</gene>
<proteinExistence type="predicted"/>
<dbReference type="InterPro" id="IPR050411">
    <property type="entry name" value="AlphaKG_dependent_hydroxylases"/>
</dbReference>
<organism evidence="5">
    <name type="scientific">Sheuella amnicola</name>
    <dbReference type="NCBI Taxonomy" id="2707330"/>
    <lineage>
        <taxon>Bacteria</taxon>
        <taxon>Pseudomonadati</taxon>
        <taxon>Pseudomonadota</taxon>
        <taxon>Betaproteobacteria</taxon>
        <taxon>Burkholderiales</taxon>
        <taxon>Alcaligenaceae</taxon>
        <taxon>Sheuella</taxon>
    </lineage>
</organism>
<dbReference type="InterPro" id="IPR003819">
    <property type="entry name" value="TauD/TfdA-like"/>
</dbReference>